<comment type="caution">
    <text evidence="2">The sequence shown here is derived from an EMBL/GenBank/DDBJ whole genome shotgun (WGS) entry which is preliminary data.</text>
</comment>
<evidence type="ECO:0000256" key="1">
    <source>
        <dbReference type="SAM" id="MobiDB-lite"/>
    </source>
</evidence>
<evidence type="ECO:0000313" key="3">
    <source>
        <dbReference type="Proteomes" id="UP000559256"/>
    </source>
</evidence>
<reference evidence="2 3" key="1">
    <citation type="journal article" date="2020" name="ISME J.">
        <title>Uncovering the hidden diversity of litter-decomposition mechanisms in mushroom-forming fungi.</title>
        <authorList>
            <person name="Floudas D."/>
            <person name="Bentzer J."/>
            <person name="Ahren D."/>
            <person name="Johansson T."/>
            <person name="Persson P."/>
            <person name="Tunlid A."/>
        </authorList>
    </citation>
    <scope>NUCLEOTIDE SEQUENCE [LARGE SCALE GENOMIC DNA]</scope>
    <source>
        <strain evidence="2 3">CBS 291.85</strain>
    </source>
</reference>
<accession>A0A8H5FJ28</accession>
<name>A0A8H5FJ28_9AGAR</name>
<dbReference type="EMBL" id="JAACJM010000198">
    <property type="protein sequence ID" value="KAF5338233.1"/>
    <property type="molecule type" value="Genomic_DNA"/>
</dbReference>
<sequence length="92" mass="9898">MPSVIQITGLAPTLITVRTGLDIAYGDGNYSTGSTLWSSTKSSNGDGIRSRTHSNWPGNPRTPNPMFALKELPVITRQSSQDINFKGDPAHV</sequence>
<evidence type="ECO:0000313" key="2">
    <source>
        <dbReference type="EMBL" id="KAF5338233.1"/>
    </source>
</evidence>
<dbReference type="AlphaFoldDB" id="A0A8H5FJ28"/>
<protein>
    <submittedName>
        <fullName evidence="2">Uncharacterized protein</fullName>
    </submittedName>
</protein>
<keyword evidence="3" id="KW-1185">Reference proteome</keyword>
<feature type="region of interest" description="Disordered" evidence="1">
    <location>
        <begin position="37"/>
        <end position="63"/>
    </location>
</feature>
<dbReference type="Proteomes" id="UP000559256">
    <property type="component" value="Unassembled WGS sequence"/>
</dbReference>
<gene>
    <name evidence="2" type="ORF">D9758_012842</name>
</gene>
<proteinExistence type="predicted"/>
<organism evidence="2 3">
    <name type="scientific">Tetrapyrgos nigripes</name>
    <dbReference type="NCBI Taxonomy" id="182062"/>
    <lineage>
        <taxon>Eukaryota</taxon>
        <taxon>Fungi</taxon>
        <taxon>Dikarya</taxon>
        <taxon>Basidiomycota</taxon>
        <taxon>Agaricomycotina</taxon>
        <taxon>Agaricomycetes</taxon>
        <taxon>Agaricomycetidae</taxon>
        <taxon>Agaricales</taxon>
        <taxon>Marasmiineae</taxon>
        <taxon>Marasmiaceae</taxon>
        <taxon>Tetrapyrgos</taxon>
    </lineage>
</organism>